<protein>
    <submittedName>
        <fullName evidence="2">Uncharacterized protein</fullName>
    </submittedName>
</protein>
<dbReference type="EMBL" id="JAKJXP020000007">
    <property type="protein sequence ID" value="KAK7756389.1"/>
    <property type="molecule type" value="Genomic_DNA"/>
</dbReference>
<feature type="compositionally biased region" description="Acidic residues" evidence="1">
    <location>
        <begin position="223"/>
        <end position="249"/>
    </location>
</feature>
<feature type="compositionally biased region" description="Basic and acidic residues" evidence="1">
    <location>
        <begin position="277"/>
        <end position="290"/>
    </location>
</feature>
<proteinExistence type="predicted"/>
<evidence type="ECO:0000256" key="1">
    <source>
        <dbReference type="SAM" id="MobiDB-lite"/>
    </source>
</evidence>
<keyword evidence="3" id="KW-1185">Reference proteome</keyword>
<feature type="compositionally biased region" description="Low complexity" evidence="1">
    <location>
        <begin position="261"/>
        <end position="273"/>
    </location>
</feature>
<feature type="region of interest" description="Disordered" evidence="1">
    <location>
        <begin position="221"/>
        <end position="298"/>
    </location>
</feature>
<sequence>MAVGNTRAALVGEARPQHDLVYPTYQPAPQTAHRGKIVLPLGGRAGLPPSLMTQPASMHVVRLVTGAGAYDQGGDDNTHTNDIANSHSSNDEDHVKDSHEHNDDKEADEYDEDEDDGNPTPTSSSPSTPSTTPPPDETFQGMPTQPLVAEGLEENAGGSLHEAPAGANLCLVWDARAGPYGRFVAYKKDHFTGAVRPRRMMDDMFDNASAEKMAQYKRRYCEVDDDDDEDDDDEDWDEDEDEDEEEDSEGPSTKRRKLEDGSSASASSSGSAEDACDGDKAEAETQRDGIADEDGDER</sequence>
<comment type="caution">
    <text evidence="2">The sequence shown here is derived from an EMBL/GenBank/DDBJ whole genome shotgun (WGS) entry which is preliminary data.</text>
</comment>
<evidence type="ECO:0000313" key="3">
    <source>
        <dbReference type="Proteomes" id="UP001320420"/>
    </source>
</evidence>
<feature type="compositionally biased region" description="Low complexity" evidence="1">
    <location>
        <begin position="119"/>
        <end position="130"/>
    </location>
</feature>
<reference evidence="2 3" key="1">
    <citation type="submission" date="2024-02" db="EMBL/GenBank/DDBJ databases">
        <title>De novo assembly and annotation of 12 fungi associated with fruit tree decline syndrome in Ontario, Canada.</title>
        <authorList>
            <person name="Sulman M."/>
            <person name="Ellouze W."/>
            <person name="Ilyukhin E."/>
        </authorList>
    </citation>
    <scope>NUCLEOTIDE SEQUENCE [LARGE SCALE GENOMIC DNA]</scope>
    <source>
        <strain evidence="2 3">M11/M66-122</strain>
    </source>
</reference>
<gene>
    <name evidence="2" type="ORF">SLS62_001615</name>
</gene>
<dbReference type="Proteomes" id="UP001320420">
    <property type="component" value="Unassembled WGS sequence"/>
</dbReference>
<feature type="compositionally biased region" description="Acidic residues" evidence="1">
    <location>
        <begin position="105"/>
        <end position="117"/>
    </location>
</feature>
<feature type="region of interest" description="Disordered" evidence="1">
    <location>
        <begin position="71"/>
        <end position="143"/>
    </location>
</feature>
<dbReference type="AlphaFoldDB" id="A0AAN9V895"/>
<evidence type="ECO:0000313" key="2">
    <source>
        <dbReference type="EMBL" id="KAK7756389.1"/>
    </source>
</evidence>
<organism evidence="2 3">
    <name type="scientific">Diatrype stigma</name>
    <dbReference type="NCBI Taxonomy" id="117547"/>
    <lineage>
        <taxon>Eukaryota</taxon>
        <taxon>Fungi</taxon>
        <taxon>Dikarya</taxon>
        <taxon>Ascomycota</taxon>
        <taxon>Pezizomycotina</taxon>
        <taxon>Sordariomycetes</taxon>
        <taxon>Xylariomycetidae</taxon>
        <taxon>Xylariales</taxon>
        <taxon>Diatrypaceae</taxon>
        <taxon>Diatrype</taxon>
    </lineage>
</organism>
<name>A0AAN9V895_9PEZI</name>
<accession>A0AAN9V895</accession>
<feature type="compositionally biased region" description="Basic and acidic residues" evidence="1">
    <location>
        <begin position="89"/>
        <end position="104"/>
    </location>
</feature>